<dbReference type="Proteomes" id="UP001465755">
    <property type="component" value="Unassembled WGS sequence"/>
</dbReference>
<dbReference type="InterPro" id="IPR036249">
    <property type="entry name" value="Thioredoxin-like_sf"/>
</dbReference>
<dbReference type="SFLD" id="SFLDG01181">
    <property type="entry name" value="SUF2"/>
    <property type="match status" value="1"/>
</dbReference>
<name>A0AAW1NW53_9CHLO</name>
<protein>
    <recommendedName>
        <fullName evidence="1">GST N-terminal domain-containing protein</fullName>
    </recommendedName>
</protein>
<dbReference type="Gene3D" id="3.40.30.10">
    <property type="entry name" value="Glutaredoxin"/>
    <property type="match status" value="2"/>
</dbReference>
<dbReference type="InterPro" id="IPR040079">
    <property type="entry name" value="Glutathione_S-Trfase"/>
</dbReference>
<dbReference type="EMBL" id="JALJOQ010000077">
    <property type="protein sequence ID" value="KAK9801328.1"/>
    <property type="molecule type" value="Genomic_DNA"/>
</dbReference>
<evidence type="ECO:0000313" key="3">
    <source>
        <dbReference type="Proteomes" id="UP001465755"/>
    </source>
</evidence>
<dbReference type="SFLD" id="SFLDG01202">
    <property type="entry name" value="SUF2.2"/>
    <property type="match status" value="1"/>
</dbReference>
<dbReference type="InterPro" id="IPR004045">
    <property type="entry name" value="Glutathione_S-Trfase_N"/>
</dbReference>
<dbReference type="GO" id="GO:0009507">
    <property type="term" value="C:chloroplast"/>
    <property type="evidence" value="ECO:0007669"/>
    <property type="project" value="TreeGrafter"/>
</dbReference>
<evidence type="ECO:0000313" key="2">
    <source>
        <dbReference type="EMBL" id="KAK9801328.1"/>
    </source>
</evidence>
<feature type="domain" description="GST N-terminal" evidence="1">
    <location>
        <begin position="246"/>
        <end position="325"/>
    </location>
</feature>
<accession>A0AAW1NW53</accession>
<proteinExistence type="predicted"/>
<dbReference type="PANTHER" id="PTHR45288">
    <property type="entry name" value="THIOREDOXIN FAMILY PROTEIN"/>
    <property type="match status" value="1"/>
</dbReference>
<feature type="domain" description="GST N-terminal" evidence="1">
    <location>
        <begin position="127"/>
        <end position="209"/>
    </location>
</feature>
<comment type="caution">
    <text evidence="2">The sequence shown here is derived from an EMBL/GenBank/DDBJ whole genome shotgun (WGS) entry which is preliminary data.</text>
</comment>
<dbReference type="AlphaFoldDB" id="A0AAW1NW53"/>
<reference evidence="2 3" key="1">
    <citation type="journal article" date="2024" name="Nat. Commun.">
        <title>Phylogenomics reveals the evolutionary origins of lichenization in chlorophyte algae.</title>
        <authorList>
            <person name="Puginier C."/>
            <person name="Libourel C."/>
            <person name="Otte J."/>
            <person name="Skaloud P."/>
            <person name="Haon M."/>
            <person name="Grisel S."/>
            <person name="Petersen M."/>
            <person name="Berrin J.G."/>
            <person name="Delaux P.M."/>
            <person name="Dal Grande F."/>
            <person name="Keller J."/>
        </authorList>
    </citation>
    <scope>NUCLEOTIDE SEQUENCE [LARGE SCALE GENOMIC DNA]</scope>
    <source>
        <strain evidence="2 3">SAG 2036</strain>
    </source>
</reference>
<organism evidence="2 3">
    <name type="scientific">Symbiochloris irregularis</name>
    <dbReference type="NCBI Taxonomy" id="706552"/>
    <lineage>
        <taxon>Eukaryota</taxon>
        <taxon>Viridiplantae</taxon>
        <taxon>Chlorophyta</taxon>
        <taxon>core chlorophytes</taxon>
        <taxon>Trebouxiophyceae</taxon>
        <taxon>Trebouxiales</taxon>
        <taxon>Trebouxiaceae</taxon>
        <taxon>Symbiochloris</taxon>
    </lineage>
</organism>
<dbReference type="SFLD" id="SFLDS00019">
    <property type="entry name" value="Glutathione_Transferase_(cytos"/>
    <property type="match status" value="1"/>
</dbReference>
<dbReference type="SUPFAM" id="SSF52833">
    <property type="entry name" value="Thioredoxin-like"/>
    <property type="match status" value="2"/>
</dbReference>
<dbReference type="Pfam" id="PF13417">
    <property type="entry name" value="GST_N_3"/>
    <property type="match status" value="2"/>
</dbReference>
<evidence type="ECO:0000259" key="1">
    <source>
        <dbReference type="PROSITE" id="PS50404"/>
    </source>
</evidence>
<gene>
    <name evidence="2" type="ORF">WJX73_004908</name>
</gene>
<dbReference type="PROSITE" id="PS51354">
    <property type="entry name" value="GLUTAREDOXIN_2"/>
    <property type="match status" value="1"/>
</dbReference>
<sequence>MVAAGCLRNTSLTSTSYDAQPRLASTARPARRCSAVARAKSGQIEAAPAADYKLLGSGPKPFGVQPSSVLRLAAAAFPMIIRWGSGGFGLNYASSLVDDDGKYGVVKFGGKKVKETSQVAQFKRPAKLIEIYEFEGCPFCRKVREAVSILDLDVQYKPCPAGGPTWREEVKRTGGKASFPYMNDPNTGTKIYESDAIVQHLFKEYGDGNVPWGLRLGILTALSCTLALLPRLGVGSRYQKSKLPDKPLELWGYELSPYCKIVREKLVQMEIPFVQHTTVRGSPKRQLLVDKYGKFAVPYLEDPNKKVAMFESSDIINYLEQTYAA</sequence>
<keyword evidence="3" id="KW-1185">Reference proteome</keyword>
<dbReference type="PROSITE" id="PS50404">
    <property type="entry name" value="GST_NTER"/>
    <property type="match status" value="2"/>
</dbReference>
<dbReference type="PANTHER" id="PTHR45288:SF1">
    <property type="entry name" value="THIOREDOXIN FAMILY PROTEIN"/>
    <property type="match status" value="1"/>
</dbReference>